<proteinExistence type="predicted"/>
<reference evidence="3" key="1">
    <citation type="submission" date="2016-02" db="EMBL/GenBank/DDBJ databases">
        <title>Draft genome sequence of Microdochium bolleyi, a fungal endophyte of beachgrass.</title>
        <authorList>
            <consortium name="DOE Joint Genome Institute"/>
            <person name="David A.S."/>
            <person name="May G."/>
            <person name="Haridas S."/>
            <person name="Lim J."/>
            <person name="Wang M."/>
            <person name="Labutti K."/>
            <person name="Lipzen A."/>
            <person name="Barry K."/>
            <person name="Grigoriev I.V."/>
        </authorList>
    </citation>
    <scope>NUCLEOTIDE SEQUENCE [LARGE SCALE GENOMIC DNA]</scope>
    <source>
        <strain evidence="3">J235TASD1</strain>
    </source>
</reference>
<dbReference type="Proteomes" id="UP000070501">
    <property type="component" value="Unassembled WGS sequence"/>
</dbReference>
<gene>
    <name evidence="2" type="ORF">Micbo1qcDRAFT_191506</name>
</gene>
<evidence type="ECO:0000313" key="2">
    <source>
        <dbReference type="EMBL" id="KXJ96871.1"/>
    </source>
</evidence>
<feature type="compositionally biased region" description="Basic and acidic residues" evidence="1">
    <location>
        <begin position="90"/>
        <end position="103"/>
    </location>
</feature>
<dbReference type="InParanoid" id="A0A136JI98"/>
<evidence type="ECO:0000313" key="3">
    <source>
        <dbReference type="Proteomes" id="UP000070501"/>
    </source>
</evidence>
<dbReference type="AlphaFoldDB" id="A0A136JI98"/>
<protein>
    <submittedName>
        <fullName evidence="2">Uncharacterized protein</fullName>
    </submittedName>
</protein>
<dbReference type="OrthoDB" id="5204927at2759"/>
<sequence length="437" mass="49209">MGQAYNLLERPPSALAKSSSRFDQQMYGHLPYAPGMKPPGRDHQQGRHRAQRKVSPKSVSVDAEDLRRRLNIVLAEQNHQKIRRLQRQASDVDSHGKSKEHTDPSATAGQNQPSTARPNRQSSVPDLSARRSASMLQNKAPSPQKGHARSGEDSSRSRERDDPRTQTIVRSSSRAAFVPPRHSQSVQDLKRSHSMSTLKRPLASSSSMPYQHVPQDAATQFTRTATAQGMQRTQVVHPIARGALERQEQARLAERFSTPDLTSKTWSLKRTRSQNRHSAAYRRNQFQDANLTGDLRRNTLHEPGFDSITEIGMDNIFEDEEFVAKQKLQAARSREPENAREYAQIVNDHRIDWSQTDESVKKRSSLLLSFRSKKADTKTTAALQPASAATKNKNRMSTLPEKIDIPACSTQPLSSLKSPKSPLSFLSKFKRQQFIKV</sequence>
<keyword evidence="3" id="KW-1185">Reference proteome</keyword>
<organism evidence="2 3">
    <name type="scientific">Microdochium bolleyi</name>
    <dbReference type="NCBI Taxonomy" id="196109"/>
    <lineage>
        <taxon>Eukaryota</taxon>
        <taxon>Fungi</taxon>
        <taxon>Dikarya</taxon>
        <taxon>Ascomycota</taxon>
        <taxon>Pezizomycotina</taxon>
        <taxon>Sordariomycetes</taxon>
        <taxon>Xylariomycetidae</taxon>
        <taxon>Xylariales</taxon>
        <taxon>Microdochiaceae</taxon>
        <taxon>Microdochium</taxon>
    </lineage>
</organism>
<feature type="compositionally biased region" description="Polar residues" evidence="1">
    <location>
        <begin position="104"/>
        <end position="125"/>
    </location>
</feature>
<evidence type="ECO:0000256" key="1">
    <source>
        <dbReference type="SAM" id="MobiDB-lite"/>
    </source>
</evidence>
<feature type="region of interest" description="Disordered" evidence="1">
    <location>
        <begin position="1"/>
        <end position="66"/>
    </location>
</feature>
<feature type="region of interest" description="Disordered" evidence="1">
    <location>
        <begin position="81"/>
        <end position="211"/>
    </location>
</feature>
<name>A0A136JI98_9PEZI</name>
<dbReference type="EMBL" id="KQ964245">
    <property type="protein sequence ID" value="KXJ96871.1"/>
    <property type="molecule type" value="Genomic_DNA"/>
</dbReference>
<feature type="compositionally biased region" description="Basic and acidic residues" evidence="1">
    <location>
        <begin position="149"/>
        <end position="164"/>
    </location>
</feature>
<feature type="compositionally biased region" description="Polar residues" evidence="1">
    <location>
        <begin position="165"/>
        <end position="174"/>
    </location>
</feature>
<accession>A0A136JI98</accession>
<feature type="compositionally biased region" description="Basic residues" evidence="1">
    <location>
        <begin position="46"/>
        <end position="55"/>
    </location>
</feature>